<dbReference type="AlphaFoldDB" id="A0A8H5BU09"/>
<organism evidence="2 3">
    <name type="scientific">Ephemerocybe angulata</name>
    <dbReference type="NCBI Taxonomy" id="980116"/>
    <lineage>
        <taxon>Eukaryota</taxon>
        <taxon>Fungi</taxon>
        <taxon>Dikarya</taxon>
        <taxon>Basidiomycota</taxon>
        <taxon>Agaricomycotina</taxon>
        <taxon>Agaricomycetes</taxon>
        <taxon>Agaricomycetidae</taxon>
        <taxon>Agaricales</taxon>
        <taxon>Agaricineae</taxon>
        <taxon>Psathyrellaceae</taxon>
        <taxon>Ephemerocybe</taxon>
    </lineage>
</organism>
<evidence type="ECO:0000256" key="1">
    <source>
        <dbReference type="SAM" id="MobiDB-lite"/>
    </source>
</evidence>
<feature type="compositionally biased region" description="Polar residues" evidence="1">
    <location>
        <begin position="407"/>
        <end position="422"/>
    </location>
</feature>
<name>A0A8H5BU09_9AGAR</name>
<feature type="region of interest" description="Disordered" evidence="1">
    <location>
        <begin position="334"/>
        <end position="496"/>
    </location>
</feature>
<gene>
    <name evidence="2" type="ORF">D9611_013228</name>
</gene>
<accession>A0A8H5BU09</accession>
<dbReference type="Proteomes" id="UP000541558">
    <property type="component" value="Unassembled WGS sequence"/>
</dbReference>
<dbReference type="EMBL" id="JAACJK010000121">
    <property type="protein sequence ID" value="KAF5329214.1"/>
    <property type="molecule type" value="Genomic_DNA"/>
</dbReference>
<evidence type="ECO:0000313" key="2">
    <source>
        <dbReference type="EMBL" id="KAF5329214.1"/>
    </source>
</evidence>
<comment type="caution">
    <text evidence="2">The sequence shown here is derived from an EMBL/GenBank/DDBJ whole genome shotgun (WGS) entry which is preliminary data.</text>
</comment>
<keyword evidence="3" id="KW-1185">Reference proteome</keyword>
<proteinExistence type="predicted"/>
<feature type="region of interest" description="Disordered" evidence="1">
    <location>
        <begin position="625"/>
        <end position="685"/>
    </location>
</feature>
<feature type="compositionally biased region" description="Basic residues" evidence="1">
    <location>
        <begin position="646"/>
        <end position="684"/>
    </location>
</feature>
<sequence>MEAEQAPSRQATVPPDASVSCTNCGRRISYHPCKTNENGNKGRPVATCPYFNSQGVKCAFVHWYGSPPPGLPREDPLGNSLRALTTPPPPTATPTPQTVLTITIPAPSAARPATTGGKLTCAVAACKKTKLTADCGRAMCKQHCIQAGGCTRHGVIAGHSAVPATPDPASNTVPLPSNAPPPPVAPNIDPLLNPRYAQQIAPIFTDIVRQDQEREERERQRSSTINESADRAKYSIPVYLWKVDGKPKYRVFQAGLGNFEWPWFRIDTAMLEALGVQVVDKDGQPNPPSLELYDDAGGLGLWAGIDLGHAIRVSEGSRILIKLEAVETCEGIEQLSQPAPRAPHLRENLAGERSYIRARNRESRGSSEVAFSSSGTALKRSRNDAAPAPQPSRSQSTHDSRSIAGPSRSQSTHNSRSITGSSRLAPVAGPSRSRNESQSRSAAGPSGNNSRLSIKQEFHDTSFSSPVKIKIEPGTSGAASTSRTVIKKAPESDEDFGPMLDALSSGMSDSDLGSTDARAIETSGNDSDSEGFYDIDDNVQSFPGDYYACQIIKCFKAMALAKANRPKRGDAERIFESHFPGCRYIRSTFWDQAKRFNKLPHRLQTKAVKAGYTVEGLWSNVMKDAPSLKKGKGRTVRATFPTPSPPRRKATVQHSPPRRAIAHSPPHRTKPRSPKVKREKKKARVSYTIDEDGAIVISD</sequence>
<reference evidence="2 3" key="1">
    <citation type="journal article" date="2020" name="ISME J.">
        <title>Uncovering the hidden diversity of litter-decomposition mechanisms in mushroom-forming fungi.</title>
        <authorList>
            <person name="Floudas D."/>
            <person name="Bentzer J."/>
            <person name="Ahren D."/>
            <person name="Johansson T."/>
            <person name="Persson P."/>
            <person name="Tunlid A."/>
        </authorList>
    </citation>
    <scope>NUCLEOTIDE SEQUENCE [LARGE SCALE GENOMIC DNA]</scope>
    <source>
        <strain evidence="2 3">CBS 175.51</strain>
    </source>
</reference>
<feature type="compositionally biased region" description="Polar residues" evidence="1">
    <location>
        <begin position="436"/>
        <end position="453"/>
    </location>
</feature>
<evidence type="ECO:0000313" key="3">
    <source>
        <dbReference type="Proteomes" id="UP000541558"/>
    </source>
</evidence>
<dbReference type="OrthoDB" id="3053204at2759"/>
<protein>
    <submittedName>
        <fullName evidence="2">Uncharacterized protein</fullName>
    </submittedName>
</protein>